<organism evidence="3 4">
    <name type="scientific">Methylocapsa palsarum</name>
    <dbReference type="NCBI Taxonomy" id="1612308"/>
    <lineage>
        <taxon>Bacteria</taxon>
        <taxon>Pseudomonadati</taxon>
        <taxon>Pseudomonadota</taxon>
        <taxon>Alphaproteobacteria</taxon>
        <taxon>Hyphomicrobiales</taxon>
        <taxon>Beijerinckiaceae</taxon>
        <taxon>Methylocapsa</taxon>
    </lineage>
</organism>
<evidence type="ECO:0000256" key="2">
    <source>
        <dbReference type="SAM" id="SignalP"/>
    </source>
</evidence>
<reference evidence="3 4" key="1">
    <citation type="submission" date="2016-10" db="EMBL/GenBank/DDBJ databases">
        <authorList>
            <person name="de Groot N.N."/>
        </authorList>
    </citation>
    <scope>NUCLEOTIDE SEQUENCE [LARGE SCALE GENOMIC DNA]</scope>
    <source>
        <strain evidence="3 4">NE2</strain>
    </source>
</reference>
<dbReference type="OrthoDB" id="8139648at2"/>
<protein>
    <submittedName>
        <fullName evidence="3">Uncharacterized protein</fullName>
    </submittedName>
</protein>
<keyword evidence="1" id="KW-0472">Membrane</keyword>
<name>A0A1I3YLX5_9HYPH</name>
<feature type="signal peptide" evidence="2">
    <location>
        <begin position="1"/>
        <end position="19"/>
    </location>
</feature>
<dbReference type="Proteomes" id="UP000198755">
    <property type="component" value="Unassembled WGS sequence"/>
</dbReference>
<keyword evidence="1" id="KW-0812">Transmembrane</keyword>
<proteinExistence type="predicted"/>
<dbReference type="AlphaFoldDB" id="A0A1I3YLX5"/>
<feature type="transmembrane region" description="Helical" evidence="1">
    <location>
        <begin position="77"/>
        <end position="94"/>
    </location>
</feature>
<keyword evidence="1" id="KW-1133">Transmembrane helix</keyword>
<evidence type="ECO:0000256" key="1">
    <source>
        <dbReference type="SAM" id="Phobius"/>
    </source>
</evidence>
<accession>A0A1I3YLX5</accession>
<feature type="chain" id="PRO_5011710558" evidence="2">
    <location>
        <begin position="20"/>
        <end position="106"/>
    </location>
</feature>
<evidence type="ECO:0000313" key="3">
    <source>
        <dbReference type="EMBL" id="SFK32773.1"/>
    </source>
</evidence>
<sequence>MFRLLARFAALVLSAIAFAALIVDGATSFSAGRLIVTPLDQAATALAPIKTAALYSAVEKHLPAFVFDPVLATLPHIPVWLAIGLIALVLFRLGREAPPEFGYSSR</sequence>
<evidence type="ECO:0000313" key="4">
    <source>
        <dbReference type="Proteomes" id="UP000198755"/>
    </source>
</evidence>
<dbReference type="RefSeq" id="WP_091680977.1">
    <property type="nucleotide sequence ID" value="NZ_FOSN01000006.1"/>
</dbReference>
<keyword evidence="4" id="KW-1185">Reference proteome</keyword>
<gene>
    <name evidence="3" type="ORF">SAMN05444581_10636</name>
</gene>
<keyword evidence="2" id="KW-0732">Signal</keyword>
<dbReference type="EMBL" id="FOSN01000006">
    <property type="protein sequence ID" value="SFK32773.1"/>
    <property type="molecule type" value="Genomic_DNA"/>
</dbReference>